<dbReference type="AlphaFoldDB" id="A0A6N9JT35"/>
<dbReference type="EMBL" id="WWSH01000002">
    <property type="protein sequence ID" value="MZK09344.1"/>
    <property type="molecule type" value="Genomic_DNA"/>
</dbReference>
<proteinExistence type="predicted"/>
<accession>A0A6N9JT35</accession>
<evidence type="ECO:0000313" key="1">
    <source>
        <dbReference type="EMBL" id="MZK09344.1"/>
    </source>
</evidence>
<comment type="caution">
    <text evidence="1">The sequence shown here is derived from an EMBL/GenBank/DDBJ whole genome shotgun (WGS) entry which is preliminary data.</text>
</comment>
<gene>
    <name evidence="1" type="ORF">GT576_03035</name>
</gene>
<name>A0A6N9JT35_9FIRM</name>
<protein>
    <submittedName>
        <fullName evidence="1">Uncharacterized protein</fullName>
    </submittedName>
</protein>
<dbReference type="RefSeq" id="WP_161170089.1">
    <property type="nucleotide sequence ID" value="NZ_WWSF01000001.1"/>
</dbReference>
<organism evidence="1 2">
    <name type="scientific">Dorea longicatena</name>
    <dbReference type="NCBI Taxonomy" id="88431"/>
    <lineage>
        <taxon>Bacteria</taxon>
        <taxon>Bacillati</taxon>
        <taxon>Bacillota</taxon>
        <taxon>Clostridia</taxon>
        <taxon>Lachnospirales</taxon>
        <taxon>Lachnospiraceae</taxon>
        <taxon>Dorea</taxon>
    </lineage>
</organism>
<dbReference type="Proteomes" id="UP000449249">
    <property type="component" value="Unassembled WGS sequence"/>
</dbReference>
<evidence type="ECO:0000313" key="2">
    <source>
        <dbReference type="Proteomes" id="UP000449249"/>
    </source>
</evidence>
<reference evidence="1 2" key="1">
    <citation type="journal article" date="2019" name="Nat. Med.">
        <title>A library of human gut bacterial isolates paired with longitudinal multiomics data enables mechanistic microbiome research.</title>
        <authorList>
            <person name="Poyet M."/>
            <person name="Groussin M."/>
            <person name="Gibbons S.M."/>
            <person name="Avila-Pacheco J."/>
            <person name="Jiang X."/>
            <person name="Kearney S.M."/>
            <person name="Perrotta A.R."/>
            <person name="Berdy B."/>
            <person name="Zhao S."/>
            <person name="Lieberman T.D."/>
            <person name="Swanson P.K."/>
            <person name="Smith M."/>
            <person name="Roesemann S."/>
            <person name="Alexander J.E."/>
            <person name="Rich S.A."/>
            <person name="Livny J."/>
            <person name="Vlamakis H."/>
            <person name="Clish C."/>
            <person name="Bullock K."/>
            <person name="Deik A."/>
            <person name="Scott J."/>
            <person name="Pierce K.A."/>
            <person name="Xavier R.J."/>
            <person name="Alm E.J."/>
        </authorList>
    </citation>
    <scope>NUCLEOTIDE SEQUENCE [LARGE SCALE GENOMIC DNA]</scope>
    <source>
        <strain evidence="1 2">BIOML-A1</strain>
    </source>
</reference>
<sequence length="103" mass="12362">MEKLIESRGQYDELRYKVGEELRTIQNVKDLLGGDCIKEEYNKYIKALHALKRVFVFSVEEKEEAFDEVLNDIKDKETKELARKYVETWKEERRKELEGIAFE</sequence>